<evidence type="ECO:0000313" key="8">
    <source>
        <dbReference type="Proteomes" id="UP000557688"/>
    </source>
</evidence>
<dbReference type="Proteomes" id="UP000565205">
    <property type="component" value="Unassembled WGS sequence"/>
</dbReference>
<evidence type="ECO:0000256" key="1">
    <source>
        <dbReference type="ARBA" id="ARBA00023015"/>
    </source>
</evidence>
<dbReference type="GO" id="GO:0003677">
    <property type="term" value="F:DNA binding"/>
    <property type="evidence" value="ECO:0007669"/>
    <property type="project" value="UniProtKB-KW"/>
</dbReference>
<protein>
    <submittedName>
        <fullName evidence="6 7">IclR family transcriptional regulator</fullName>
    </submittedName>
</protein>
<proteinExistence type="predicted"/>
<dbReference type="RefSeq" id="WP_176625856.1">
    <property type="nucleotide sequence ID" value="NZ_JABXXQ010000394.1"/>
</dbReference>
<sequence>MDQLQSKFRIAELPSDPDDRHFVTALARGLDLLACFRRGEGSLANGDFAQRSGLPRSTVSRLTRTLTRTGHLHLDAEQGRYQPGPALIALASTILGGLELKEIARPGMRALAAYSGASVGLGVRDRLSMRYIACETDEAHAAAMNMGVGSRLSIARSSMGRAYLAVCDEAERHDIVEELHVVDPEGWAAIGPGVQAAIEDHHRDGCCRSFGDWQPGVNAIAVGFRTAPGMPVMALSCGAPAELLSPVRLLDDIRPRLIALAHSLCAGK</sequence>
<keyword evidence="2 6" id="KW-0238">DNA-binding</keyword>
<dbReference type="PROSITE" id="PS51078">
    <property type="entry name" value="ICLR_ED"/>
    <property type="match status" value="1"/>
</dbReference>
<dbReference type="AlphaFoldDB" id="A0A839UVQ1"/>
<dbReference type="GO" id="GO:0003700">
    <property type="term" value="F:DNA-binding transcription factor activity"/>
    <property type="evidence" value="ECO:0007669"/>
    <property type="project" value="TreeGrafter"/>
</dbReference>
<dbReference type="PROSITE" id="PS51077">
    <property type="entry name" value="HTH_ICLR"/>
    <property type="match status" value="1"/>
</dbReference>
<dbReference type="InterPro" id="IPR050707">
    <property type="entry name" value="HTH_MetabolicPath_Reg"/>
</dbReference>
<evidence type="ECO:0000313" key="9">
    <source>
        <dbReference type="Proteomes" id="UP000565205"/>
    </source>
</evidence>
<dbReference type="Pfam" id="PF09339">
    <property type="entry name" value="HTH_IclR"/>
    <property type="match status" value="1"/>
</dbReference>
<reference evidence="6 8" key="2">
    <citation type="submission" date="2020-08" db="EMBL/GenBank/DDBJ databases">
        <title>Genomic Encyclopedia of Type Strains, Phase III (KMG-III): the genomes of soil and plant-associated and newly described type strains.</title>
        <authorList>
            <person name="Whitman W."/>
        </authorList>
    </citation>
    <scope>NUCLEOTIDE SEQUENCE [LARGE SCALE GENOMIC DNA]</scope>
    <source>
        <strain evidence="6 8">CECT 8088</strain>
    </source>
</reference>
<dbReference type="InterPro" id="IPR005471">
    <property type="entry name" value="Tscrpt_reg_IclR_N"/>
</dbReference>
<dbReference type="Gene3D" id="3.30.450.40">
    <property type="match status" value="1"/>
</dbReference>
<keyword evidence="3" id="KW-0804">Transcription</keyword>
<dbReference type="Proteomes" id="UP000557688">
    <property type="component" value="Unassembled WGS sequence"/>
</dbReference>
<evidence type="ECO:0000256" key="2">
    <source>
        <dbReference type="ARBA" id="ARBA00023125"/>
    </source>
</evidence>
<feature type="domain" description="HTH iclR-type" evidence="4">
    <location>
        <begin position="23"/>
        <end position="85"/>
    </location>
</feature>
<dbReference type="Gene3D" id="1.10.10.10">
    <property type="entry name" value="Winged helix-like DNA-binding domain superfamily/Winged helix DNA-binding domain"/>
    <property type="match status" value="1"/>
</dbReference>
<evidence type="ECO:0000259" key="5">
    <source>
        <dbReference type="PROSITE" id="PS51078"/>
    </source>
</evidence>
<evidence type="ECO:0000313" key="7">
    <source>
        <dbReference type="EMBL" id="NVN31500.1"/>
    </source>
</evidence>
<name>A0A839UVQ1_9PROT</name>
<dbReference type="EMBL" id="JABXXQ010000394">
    <property type="protein sequence ID" value="NVN31500.1"/>
    <property type="molecule type" value="Genomic_DNA"/>
</dbReference>
<accession>A0A839UVQ1</accession>
<dbReference type="SUPFAM" id="SSF55781">
    <property type="entry name" value="GAF domain-like"/>
    <property type="match status" value="1"/>
</dbReference>
<comment type="caution">
    <text evidence="6">The sequence shown here is derived from an EMBL/GenBank/DDBJ whole genome shotgun (WGS) entry which is preliminary data.</text>
</comment>
<dbReference type="InterPro" id="IPR036388">
    <property type="entry name" value="WH-like_DNA-bd_sf"/>
</dbReference>
<organism evidence="6 8">
    <name type="scientific">Endobacter medicaginis</name>
    <dbReference type="NCBI Taxonomy" id="1181271"/>
    <lineage>
        <taxon>Bacteria</taxon>
        <taxon>Pseudomonadati</taxon>
        <taxon>Pseudomonadota</taxon>
        <taxon>Alphaproteobacteria</taxon>
        <taxon>Acetobacterales</taxon>
        <taxon>Acetobacteraceae</taxon>
        <taxon>Endobacter</taxon>
    </lineage>
</organism>
<keyword evidence="1" id="KW-0805">Transcription regulation</keyword>
<reference evidence="7 9" key="1">
    <citation type="submission" date="2020-06" db="EMBL/GenBank/DDBJ databases">
        <title>Description of novel acetic acid bacteria.</title>
        <authorList>
            <person name="Sombolestani A."/>
        </authorList>
    </citation>
    <scope>NUCLEOTIDE SEQUENCE [LARGE SCALE GENOMIC DNA]</scope>
    <source>
        <strain evidence="7 9">LMG 26838</strain>
    </source>
</reference>
<dbReference type="SUPFAM" id="SSF46785">
    <property type="entry name" value="Winged helix' DNA-binding domain"/>
    <property type="match status" value="1"/>
</dbReference>
<dbReference type="InterPro" id="IPR029016">
    <property type="entry name" value="GAF-like_dom_sf"/>
</dbReference>
<feature type="domain" description="IclR-ED" evidence="5">
    <location>
        <begin position="86"/>
        <end position="268"/>
    </location>
</feature>
<dbReference type="InterPro" id="IPR014757">
    <property type="entry name" value="Tscrpt_reg_IclR_C"/>
</dbReference>
<dbReference type="PANTHER" id="PTHR30136">
    <property type="entry name" value="HELIX-TURN-HELIX TRANSCRIPTIONAL REGULATOR, ICLR FAMILY"/>
    <property type="match status" value="1"/>
</dbReference>
<dbReference type="SMART" id="SM00346">
    <property type="entry name" value="HTH_ICLR"/>
    <property type="match status" value="1"/>
</dbReference>
<dbReference type="PANTHER" id="PTHR30136:SF33">
    <property type="entry name" value="TRANSCRIPTIONAL REGULATORY PROTEIN"/>
    <property type="match status" value="1"/>
</dbReference>
<evidence type="ECO:0000256" key="3">
    <source>
        <dbReference type="ARBA" id="ARBA00023163"/>
    </source>
</evidence>
<keyword evidence="8" id="KW-1185">Reference proteome</keyword>
<evidence type="ECO:0000259" key="4">
    <source>
        <dbReference type="PROSITE" id="PS51077"/>
    </source>
</evidence>
<evidence type="ECO:0000313" key="6">
    <source>
        <dbReference type="EMBL" id="MBB3172463.1"/>
    </source>
</evidence>
<dbReference type="Pfam" id="PF01614">
    <property type="entry name" value="IclR_C"/>
    <property type="match status" value="1"/>
</dbReference>
<gene>
    <name evidence="6" type="ORF">FHR90_000269</name>
    <name evidence="7" type="ORF">HUK83_14325</name>
</gene>
<dbReference type="GO" id="GO:0045892">
    <property type="term" value="P:negative regulation of DNA-templated transcription"/>
    <property type="evidence" value="ECO:0007669"/>
    <property type="project" value="TreeGrafter"/>
</dbReference>
<dbReference type="InterPro" id="IPR036390">
    <property type="entry name" value="WH_DNA-bd_sf"/>
</dbReference>
<dbReference type="EMBL" id="JACHXV010000001">
    <property type="protein sequence ID" value="MBB3172463.1"/>
    <property type="molecule type" value="Genomic_DNA"/>
</dbReference>